<organism evidence="2 3">
    <name type="scientific">Vibrio coralliilyticus</name>
    <dbReference type="NCBI Taxonomy" id="190893"/>
    <lineage>
        <taxon>Bacteria</taxon>
        <taxon>Pseudomonadati</taxon>
        <taxon>Pseudomonadota</taxon>
        <taxon>Gammaproteobacteria</taxon>
        <taxon>Vibrionales</taxon>
        <taxon>Vibrionaceae</taxon>
        <taxon>Vibrio</taxon>
    </lineage>
</organism>
<keyword evidence="1" id="KW-1133">Transmembrane helix</keyword>
<dbReference type="AlphaFoldDB" id="A0AAP7DGE9"/>
<feature type="transmembrane region" description="Helical" evidence="1">
    <location>
        <begin position="39"/>
        <end position="58"/>
    </location>
</feature>
<dbReference type="RefSeq" id="WP_171354186.1">
    <property type="nucleotide sequence ID" value="NZ_VTXP01000025.1"/>
</dbReference>
<dbReference type="EMBL" id="VTXP01000025">
    <property type="protein sequence ID" value="NOJ26047.1"/>
    <property type="molecule type" value="Genomic_DNA"/>
</dbReference>
<accession>A0AAP7DGE9</accession>
<name>A0AAP7DGE9_9VIBR</name>
<reference evidence="2 3" key="1">
    <citation type="submission" date="2019-09" db="EMBL/GenBank/DDBJ databases">
        <title>Draft genome sequencing and comparative genomics of hatchery-associated Vibrios.</title>
        <authorList>
            <person name="Kehlet-Delgado H."/>
            <person name="Mueller R.S."/>
        </authorList>
    </citation>
    <scope>NUCLEOTIDE SEQUENCE [LARGE SCALE GENOMIC DNA]</scope>
    <source>
        <strain evidence="2 3">09-121-3</strain>
    </source>
</reference>
<keyword evidence="1" id="KW-0812">Transmembrane</keyword>
<protein>
    <submittedName>
        <fullName evidence="2">Uncharacterized protein</fullName>
    </submittedName>
</protein>
<feature type="transmembrane region" description="Helical" evidence="1">
    <location>
        <begin position="9"/>
        <end position="27"/>
    </location>
</feature>
<keyword evidence="1" id="KW-0472">Membrane</keyword>
<evidence type="ECO:0000313" key="2">
    <source>
        <dbReference type="EMBL" id="NOJ26047.1"/>
    </source>
</evidence>
<evidence type="ECO:0000313" key="3">
    <source>
        <dbReference type="Proteomes" id="UP000576645"/>
    </source>
</evidence>
<dbReference type="Proteomes" id="UP000576645">
    <property type="component" value="Unassembled WGS sequence"/>
</dbReference>
<comment type="caution">
    <text evidence="2">The sequence shown here is derived from an EMBL/GenBank/DDBJ whole genome shotgun (WGS) entry which is preliminary data.</text>
</comment>
<gene>
    <name evidence="2" type="ORF">F0238_25355</name>
</gene>
<evidence type="ECO:0000256" key="1">
    <source>
        <dbReference type="SAM" id="Phobius"/>
    </source>
</evidence>
<proteinExistence type="predicted"/>
<sequence>MNANTPSKHVMAIATYWSLLPMVYFLPKVLHPYLPDNNLIRLMILLAIIVPFTSYIVLPSVVRLIRFWGA</sequence>